<dbReference type="AlphaFoldDB" id="A0A0V1AND8"/>
<proteinExistence type="predicted"/>
<dbReference type="InParanoid" id="A0A0V1AND8"/>
<dbReference type="Proteomes" id="UP000054776">
    <property type="component" value="Unassembled WGS sequence"/>
</dbReference>
<organism evidence="1 2">
    <name type="scientific">Trichinella spiralis</name>
    <name type="common">Trichina worm</name>
    <dbReference type="NCBI Taxonomy" id="6334"/>
    <lineage>
        <taxon>Eukaryota</taxon>
        <taxon>Metazoa</taxon>
        <taxon>Ecdysozoa</taxon>
        <taxon>Nematoda</taxon>
        <taxon>Enoplea</taxon>
        <taxon>Dorylaimia</taxon>
        <taxon>Trichinellida</taxon>
        <taxon>Trichinellidae</taxon>
        <taxon>Trichinella</taxon>
    </lineage>
</organism>
<reference evidence="1 2" key="1">
    <citation type="submission" date="2015-01" db="EMBL/GenBank/DDBJ databases">
        <title>Evolution of Trichinella species and genotypes.</title>
        <authorList>
            <person name="Korhonen P.K."/>
            <person name="Edoardo P."/>
            <person name="Giuseppe L.R."/>
            <person name="Gasser R.B."/>
        </authorList>
    </citation>
    <scope>NUCLEOTIDE SEQUENCE [LARGE SCALE GENOMIC DNA]</scope>
    <source>
        <strain evidence="1">ISS3</strain>
    </source>
</reference>
<feature type="non-terminal residue" evidence="1">
    <location>
        <position position="186"/>
    </location>
</feature>
<gene>
    <name evidence="1" type="ORF">T01_15299</name>
</gene>
<evidence type="ECO:0000313" key="1">
    <source>
        <dbReference type="EMBL" id="KRY26260.1"/>
    </source>
</evidence>
<sequence length="186" mass="20979">LFRLTEVRASNGYERLIGLQTPVRNSFFHYSGILTVSPHRSQSVTTNISYWSLCSVLSGVPPTIFAAFYLCFSAIMSGCGSFSVGIHHVDSTSFERSSAWMPNYSTEKNGDQRTNEYERLIGLQTPIRNITSNIRFGSPCKLLSGVPPTNFASFYLCISALMSERTYEYERLIGLQTLVRTSFYYI</sequence>
<comment type="caution">
    <text evidence="1">The sequence shown here is derived from an EMBL/GenBank/DDBJ whole genome shotgun (WGS) entry which is preliminary data.</text>
</comment>
<accession>A0A0V1AND8</accession>
<keyword evidence="2" id="KW-1185">Reference proteome</keyword>
<protein>
    <submittedName>
        <fullName evidence="1">Uncharacterized protein</fullName>
    </submittedName>
</protein>
<evidence type="ECO:0000313" key="2">
    <source>
        <dbReference type="Proteomes" id="UP000054776"/>
    </source>
</evidence>
<name>A0A0V1AND8_TRISP</name>
<feature type="non-terminal residue" evidence="1">
    <location>
        <position position="1"/>
    </location>
</feature>
<dbReference type="OrthoDB" id="5917655at2759"/>
<dbReference type="EMBL" id="JYDH01000500">
    <property type="protein sequence ID" value="KRY26260.1"/>
    <property type="molecule type" value="Genomic_DNA"/>
</dbReference>